<gene>
    <name evidence="1" type="ORF">E1B00_12540</name>
</gene>
<name>A0A5C4RRF2_9GAMM</name>
<proteinExistence type="predicted"/>
<evidence type="ECO:0000313" key="1">
    <source>
        <dbReference type="EMBL" id="TNJ33127.1"/>
    </source>
</evidence>
<comment type="caution">
    <text evidence="1">The sequence shown here is derived from an EMBL/GenBank/DDBJ whole genome shotgun (WGS) entry which is preliminary data.</text>
</comment>
<organism evidence="1 2">
    <name type="scientific">Arenimonas terrae</name>
    <dbReference type="NCBI Taxonomy" id="2546226"/>
    <lineage>
        <taxon>Bacteria</taxon>
        <taxon>Pseudomonadati</taxon>
        <taxon>Pseudomonadota</taxon>
        <taxon>Gammaproteobacteria</taxon>
        <taxon>Lysobacterales</taxon>
        <taxon>Lysobacteraceae</taxon>
        <taxon>Arenimonas</taxon>
    </lineage>
</organism>
<dbReference type="EMBL" id="SMDR01000003">
    <property type="protein sequence ID" value="TNJ33127.1"/>
    <property type="molecule type" value="Genomic_DNA"/>
</dbReference>
<dbReference type="AlphaFoldDB" id="A0A5C4RRF2"/>
<evidence type="ECO:0000313" key="2">
    <source>
        <dbReference type="Proteomes" id="UP000305760"/>
    </source>
</evidence>
<dbReference type="OrthoDB" id="6057336at2"/>
<keyword evidence="2" id="KW-1185">Reference proteome</keyword>
<dbReference type="Proteomes" id="UP000305760">
    <property type="component" value="Unassembled WGS sequence"/>
</dbReference>
<dbReference type="RefSeq" id="WP_139449296.1">
    <property type="nucleotide sequence ID" value="NZ_SMDR01000003.1"/>
</dbReference>
<protein>
    <submittedName>
        <fullName evidence="1">Uncharacterized protein</fullName>
    </submittedName>
</protein>
<reference evidence="1 2" key="1">
    <citation type="submission" date="2019-03" db="EMBL/GenBank/DDBJ databases">
        <title>Arenimonas daejeonensis sp. nov., isolated from compost.</title>
        <authorList>
            <person name="Jeon C.O."/>
        </authorList>
    </citation>
    <scope>NUCLEOTIDE SEQUENCE [LARGE SCALE GENOMIC DNA]</scope>
    <source>
        <strain evidence="1 2">R29</strain>
    </source>
</reference>
<accession>A0A5C4RRF2</accession>
<sequence length="298" mass="34131">MKERVDQWRFALEGDDDHAIRRQLHSLAWNVASFRCFVQAVRQHPGAEQGAAPLNTNMFWMLHDGFWATTFLSIRRMVDPSPFTGPRGVFSLRSVLDDIRRHQPQLTRQVFVEVVSGLPYDPVPVEKAYWDYVFQQPAGGAFYVPRELDADPIHSRHAQFDVLSGTTPETRRPDDLVRPDVFDRLAARLDRANAIKDHVDTRYAHAATPDSRKNRGLETWNLGEAEEALANLAQTAELISRWFVYGGMGDVLPTPQFDQFEHLDNPWMPHGDMTPLHESWQAFAELSAQWPMIGDDEL</sequence>